<keyword evidence="1" id="KW-0732">Signal</keyword>
<name>A0A1N6PZT9_9PSED</name>
<evidence type="ECO:0000313" key="3">
    <source>
        <dbReference type="Proteomes" id="UP000186079"/>
    </source>
</evidence>
<dbReference type="EMBL" id="FTMC01000003">
    <property type="protein sequence ID" value="SIQ09787.1"/>
    <property type="molecule type" value="Genomic_DNA"/>
</dbReference>
<dbReference type="RefSeq" id="WP_037008325.1">
    <property type="nucleotide sequence ID" value="NZ_FTMC01000003.1"/>
</dbReference>
<evidence type="ECO:0000313" key="2">
    <source>
        <dbReference type="EMBL" id="SIQ09787.1"/>
    </source>
</evidence>
<evidence type="ECO:0008006" key="4">
    <source>
        <dbReference type="Google" id="ProtNLM"/>
    </source>
</evidence>
<accession>A0A1N6PZT9</accession>
<dbReference type="Proteomes" id="UP000186079">
    <property type="component" value="Unassembled WGS sequence"/>
</dbReference>
<dbReference type="AlphaFoldDB" id="A0A1N6PZT9"/>
<gene>
    <name evidence="2" type="ORF">SAMN05421672_1032</name>
</gene>
<dbReference type="PROSITE" id="PS51257">
    <property type="entry name" value="PROKAR_LIPOPROTEIN"/>
    <property type="match status" value="1"/>
</dbReference>
<organism evidence="2 3">
    <name type="scientific">Pseudomonas flexibilis</name>
    <dbReference type="NCBI Taxonomy" id="706570"/>
    <lineage>
        <taxon>Bacteria</taxon>
        <taxon>Pseudomonadati</taxon>
        <taxon>Pseudomonadota</taxon>
        <taxon>Gammaproteobacteria</taxon>
        <taxon>Pseudomonadales</taxon>
        <taxon>Pseudomonadaceae</taxon>
        <taxon>Pseudomonas</taxon>
    </lineage>
</organism>
<evidence type="ECO:0000256" key="1">
    <source>
        <dbReference type="SAM" id="SignalP"/>
    </source>
</evidence>
<sequence length="146" mass="16149">MPRLARLGLLLAPLYCAPALGAACYVTEETSGTLPDPVVPAKCFYFEGMDETDAMQWACRDKDDVSQTHRELRQQCPPQPQARCTARMTPETLANEQSFGQRAPGEALPSTLPDGARIVTLYYEVTDQEQARIDCQTLGGDWEPAR</sequence>
<proteinExistence type="predicted"/>
<protein>
    <recommendedName>
        <fullName evidence="4">Lipoprotein</fullName>
    </recommendedName>
</protein>
<feature type="chain" id="PRO_5010209828" description="Lipoprotein" evidence="1">
    <location>
        <begin position="23"/>
        <end position="146"/>
    </location>
</feature>
<reference evidence="2 3" key="1">
    <citation type="submission" date="2017-01" db="EMBL/GenBank/DDBJ databases">
        <authorList>
            <person name="Mah S.A."/>
            <person name="Swanson W.J."/>
            <person name="Moy G.W."/>
            <person name="Vacquier V.D."/>
        </authorList>
    </citation>
    <scope>NUCLEOTIDE SEQUENCE [LARGE SCALE GENOMIC DNA]</scope>
    <source>
        <strain evidence="2 3">ATCC 29606</strain>
    </source>
</reference>
<feature type="signal peptide" evidence="1">
    <location>
        <begin position="1"/>
        <end position="22"/>
    </location>
</feature>